<keyword evidence="3 6" id="KW-0133">Cell shape</keyword>
<organism evidence="8 9">
    <name type="scientific">Verrucosispora sioxanthis</name>
    <dbReference type="NCBI Taxonomy" id="2499994"/>
    <lineage>
        <taxon>Bacteria</taxon>
        <taxon>Bacillati</taxon>
        <taxon>Actinomycetota</taxon>
        <taxon>Actinomycetes</taxon>
        <taxon>Micromonosporales</taxon>
        <taxon>Micromonosporaceae</taxon>
        <taxon>Micromonospora</taxon>
    </lineage>
</organism>
<dbReference type="SUPFAM" id="SSF141523">
    <property type="entry name" value="L,D-transpeptidase catalytic domain-like"/>
    <property type="match status" value="1"/>
</dbReference>
<evidence type="ECO:0000313" key="8">
    <source>
        <dbReference type="EMBL" id="NGM15700.1"/>
    </source>
</evidence>
<accession>A0A6M1LBS8</accession>
<feature type="active site" description="Nucleophile" evidence="6">
    <location>
        <position position="264"/>
    </location>
</feature>
<reference evidence="8 9" key="1">
    <citation type="submission" date="2020-02" db="EMBL/GenBank/DDBJ databases">
        <title>Draft Genome Sequence of Verrucosispora sp. Strain CWR15, Isolated from Gulf of Mexico Sponge.</title>
        <authorList>
            <person name="Kennedy S.J."/>
            <person name="Cella E."/>
            <person name="Azarian T."/>
            <person name="Baker B.J."/>
            <person name="Shaw L.N."/>
        </authorList>
    </citation>
    <scope>NUCLEOTIDE SEQUENCE [LARGE SCALE GENOMIC DNA]</scope>
    <source>
        <strain evidence="8 9">CWR15</strain>
    </source>
</reference>
<feature type="domain" description="L,D-TPase catalytic" evidence="7">
    <location>
        <begin position="166"/>
        <end position="288"/>
    </location>
</feature>
<evidence type="ECO:0000313" key="9">
    <source>
        <dbReference type="Proteomes" id="UP000478148"/>
    </source>
</evidence>
<feature type="active site" description="Proton donor/acceptor" evidence="6">
    <location>
        <position position="248"/>
    </location>
</feature>
<dbReference type="PANTHER" id="PTHR30582">
    <property type="entry name" value="L,D-TRANSPEPTIDASE"/>
    <property type="match status" value="1"/>
</dbReference>
<dbReference type="InterPro" id="IPR050979">
    <property type="entry name" value="LD-transpeptidase"/>
</dbReference>
<evidence type="ECO:0000256" key="3">
    <source>
        <dbReference type="ARBA" id="ARBA00022960"/>
    </source>
</evidence>
<evidence type="ECO:0000256" key="4">
    <source>
        <dbReference type="ARBA" id="ARBA00022984"/>
    </source>
</evidence>
<comment type="pathway">
    <text evidence="1 6">Cell wall biogenesis; peptidoglycan biosynthesis.</text>
</comment>
<dbReference type="EMBL" id="SAIY01000010">
    <property type="protein sequence ID" value="NGM15700.1"/>
    <property type="molecule type" value="Genomic_DNA"/>
</dbReference>
<evidence type="ECO:0000259" key="7">
    <source>
        <dbReference type="PROSITE" id="PS52029"/>
    </source>
</evidence>
<gene>
    <name evidence="8" type="ORF">ENC19_25225</name>
</gene>
<keyword evidence="5 6" id="KW-0961">Cell wall biogenesis/degradation</keyword>
<dbReference type="InterPro" id="IPR005490">
    <property type="entry name" value="LD_TPept_cat_dom"/>
</dbReference>
<evidence type="ECO:0000256" key="6">
    <source>
        <dbReference type="PROSITE-ProRule" id="PRU01373"/>
    </source>
</evidence>
<sequence>MGSRGRRGVAVGVGVAVLMGGAAYTGWALTPAPETTPVAGPTAGAVLPTAEVPPSADAERVLPAVPAPDGLPEIDYDPAPAGFPDDPDALDAAPLTQGLHPTRRIAAYDAPGGRPLAFLMPTISEVELTVPIARRESGWTAVLLPSANRKLAWLPPGGFRTVALRDQIVVERTPFRLTWYRDGTAQRSWQVSLGQRGQETPLGRTFVLGRTPPPESVYGGVDIYALGSIPDDLDSVPAGLRGAHIGIHTWYHDGELGQQTTNGCIRLTASGQRLLLEKLRPGTPVVVIDELPDPPPTA</sequence>
<name>A0A6M1LBS8_9ACTN</name>
<dbReference type="GO" id="GO:0008360">
    <property type="term" value="P:regulation of cell shape"/>
    <property type="evidence" value="ECO:0007669"/>
    <property type="project" value="UniProtKB-UniRule"/>
</dbReference>
<dbReference type="GO" id="GO:0005576">
    <property type="term" value="C:extracellular region"/>
    <property type="evidence" value="ECO:0007669"/>
    <property type="project" value="TreeGrafter"/>
</dbReference>
<protein>
    <submittedName>
        <fullName evidence="8">L,D-transpeptidase family protein</fullName>
    </submittedName>
</protein>
<dbReference type="Gene3D" id="2.40.440.10">
    <property type="entry name" value="L,D-transpeptidase catalytic domain-like"/>
    <property type="match status" value="1"/>
</dbReference>
<proteinExistence type="predicted"/>
<dbReference type="Pfam" id="PF03734">
    <property type="entry name" value="YkuD"/>
    <property type="match status" value="1"/>
</dbReference>
<dbReference type="UniPathway" id="UPA00219"/>
<keyword evidence="9" id="KW-1185">Reference proteome</keyword>
<dbReference type="Proteomes" id="UP000478148">
    <property type="component" value="Unassembled WGS sequence"/>
</dbReference>
<dbReference type="GO" id="GO:0071972">
    <property type="term" value="F:peptidoglycan L,D-transpeptidase activity"/>
    <property type="evidence" value="ECO:0007669"/>
    <property type="project" value="TreeGrafter"/>
</dbReference>
<evidence type="ECO:0000256" key="5">
    <source>
        <dbReference type="ARBA" id="ARBA00023316"/>
    </source>
</evidence>
<evidence type="ECO:0000256" key="2">
    <source>
        <dbReference type="ARBA" id="ARBA00022679"/>
    </source>
</evidence>
<keyword evidence="2" id="KW-0808">Transferase</keyword>
<dbReference type="GO" id="GO:0016740">
    <property type="term" value="F:transferase activity"/>
    <property type="evidence" value="ECO:0007669"/>
    <property type="project" value="UniProtKB-KW"/>
</dbReference>
<dbReference type="PROSITE" id="PS52029">
    <property type="entry name" value="LD_TPASE"/>
    <property type="match status" value="1"/>
</dbReference>
<dbReference type="CDD" id="cd16913">
    <property type="entry name" value="YkuD_like"/>
    <property type="match status" value="1"/>
</dbReference>
<comment type="caution">
    <text evidence="8">The sequence shown here is derived from an EMBL/GenBank/DDBJ whole genome shotgun (WGS) entry which is preliminary data.</text>
</comment>
<dbReference type="AlphaFoldDB" id="A0A6M1LBS8"/>
<evidence type="ECO:0000256" key="1">
    <source>
        <dbReference type="ARBA" id="ARBA00004752"/>
    </source>
</evidence>
<dbReference type="InterPro" id="IPR038063">
    <property type="entry name" value="Transpep_catalytic_dom"/>
</dbReference>
<dbReference type="GO" id="GO:0018104">
    <property type="term" value="P:peptidoglycan-protein cross-linking"/>
    <property type="evidence" value="ECO:0007669"/>
    <property type="project" value="TreeGrafter"/>
</dbReference>
<dbReference type="GO" id="GO:0071555">
    <property type="term" value="P:cell wall organization"/>
    <property type="evidence" value="ECO:0007669"/>
    <property type="project" value="UniProtKB-UniRule"/>
</dbReference>
<keyword evidence="4 6" id="KW-0573">Peptidoglycan synthesis</keyword>